<dbReference type="Gene3D" id="3.30.1240.10">
    <property type="match status" value="1"/>
</dbReference>
<dbReference type="PANTHER" id="PTHR10000:SF8">
    <property type="entry name" value="HAD SUPERFAMILY HYDROLASE-LIKE, TYPE 3"/>
    <property type="match status" value="1"/>
</dbReference>
<evidence type="ECO:0000313" key="2">
    <source>
        <dbReference type="Proteomes" id="UP000244811"/>
    </source>
</evidence>
<dbReference type="Proteomes" id="UP000244811">
    <property type="component" value="Chromosome 1"/>
</dbReference>
<evidence type="ECO:0008006" key="3">
    <source>
        <dbReference type="Google" id="ProtNLM"/>
    </source>
</evidence>
<gene>
    <name evidence="1" type="ORF">MACK_000888</name>
</gene>
<dbReference type="NCBIfam" id="TIGR01484">
    <property type="entry name" value="HAD-SF-IIB"/>
    <property type="match status" value="1"/>
</dbReference>
<dbReference type="GO" id="GO:0016791">
    <property type="term" value="F:phosphatase activity"/>
    <property type="evidence" value="ECO:0007669"/>
    <property type="project" value="TreeGrafter"/>
</dbReference>
<dbReference type="InterPro" id="IPR036412">
    <property type="entry name" value="HAD-like_sf"/>
</dbReference>
<proteinExistence type="predicted"/>
<accession>A0A976MCV4</accession>
<dbReference type="Gene3D" id="3.40.50.1000">
    <property type="entry name" value="HAD superfamily/HAD-like"/>
    <property type="match status" value="2"/>
</dbReference>
<name>A0A976MCV4_THEOR</name>
<dbReference type="GO" id="GO:0005829">
    <property type="term" value="C:cytosol"/>
    <property type="evidence" value="ECO:0007669"/>
    <property type="project" value="TreeGrafter"/>
</dbReference>
<dbReference type="PANTHER" id="PTHR10000">
    <property type="entry name" value="PHOSPHOSERINE PHOSPHATASE"/>
    <property type="match status" value="1"/>
</dbReference>
<evidence type="ECO:0000313" key="1">
    <source>
        <dbReference type="EMBL" id="UKK00814.2"/>
    </source>
</evidence>
<reference evidence="1" key="1">
    <citation type="submission" date="2022-07" db="EMBL/GenBank/DDBJ databases">
        <title>Evaluation of T. orientalis genome assembly methods using nanopore sequencing and analysis of variation between genomes.</title>
        <authorList>
            <person name="Yam J."/>
            <person name="Micallef M.L."/>
            <person name="Liu M."/>
            <person name="Djordjevic S.P."/>
            <person name="Bogema D.R."/>
            <person name="Jenkins C."/>
        </authorList>
    </citation>
    <scope>NUCLEOTIDE SEQUENCE</scope>
    <source>
        <strain evidence="1">Goon Nure</strain>
    </source>
</reference>
<organism evidence="1 2">
    <name type="scientific">Theileria orientalis</name>
    <dbReference type="NCBI Taxonomy" id="68886"/>
    <lineage>
        <taxon>Eukaryota</taxon>
        <taxon>Sar</taxon>
        <taxon>Alveolata</taxon>
        <taxon>Apicomplexa</taxon>
        <taxon>Aconoidasida</taxon>
        <taxon>Piroplasmida</taxon>
        <taxon>Theileriidae</taxon>
        <taxon>Theileria</taxon>
    </lineage>
</organism>
<dbReference type="GO" id="GO:0000287">
    <property type="term" value="F:magnesium ion binding"/>
    <property type="evidence" value="ECO:0007669"/>
    <property type="project" value="TreeGrafter"/>
</dbReference>
<protein>
    <recommendedName>
        <fullName evidence="3">Hydrolase</fullName>
    </recommendedName>
</protein>
<dbReference type="SUPFAM" id="SSF56784">
    <property type="entry name" value="HAD-like"/>
    <property type="match status" value="2"/>
</dbReference>
<dbReference type="AlphaFoldDB" id="A0A976MCV4"/>
<dbReference type="Pfam" id="PF08282">
    <property type="entry name" value="Hydrolase_3"/>
    <property type="match status" value="1"/>
</dbReference>
<dbReference type="InterPro" id="IPR023214">
    <property type="entry name" value="HAD_sf"/>
</dbReference>
<dbReference type="EMBL" id="CP056069">
    <property type="protein sequence ID" value="UKK00814.2"/>
    <property type="molecule type" value="Genomic_DNA"/>
</dbReference>
<sequence length="329" mass="37730">MTNIKKLISPRFFALDIDETFYVDNEEVYDRNKKSLRLLRSKGIVPVFCTKDIANFQKPSTAPKYFGIDVDGTFYVEDENVFKKNIDAFKLLKDKNITPFLCTGRGFESNKKVLTTEFKNTSGYEGYPGVYNNGAVIYDSDGNLIKIEKLTEHLLNKFKEYADTKSINDKTIYFTDKKIHRIDTLTNDAVTYFNSLRYDDIEQITYDELKQKNVVCIGCYINNLDDFPSINDVYYVKFREGIYVQLGPKSVNKKTGLETLLNHFKSNGNECAYIGDNTNDHEAMEYCYVSFAVGNADDDTKKKAKWAIDINHDAGAFEKAVKLLTDDSE</sequence>
<dbReference type="InterPro" id="IPR006379">
    <property type="entry name" value="HAD-SF_hydro_IIB"/>
</dbReference>